<dbReference type="EMBL" id="ML977562">
    <property type="protein sequence ID" value="KAF2005609.1"/>
    <property type="molecule type" value="Genomic_DNA"/>
</dbReference>
<feature type="compositionally biased region" description="Polar residues" evidence="1">
    <location>
        <begin position="340"/>
        <end position="357"/>
    </location>
</feature>
<evidence type="ECO:0000313" key="3">
    <source>
        <dbReference type="Proteomes" id="UP000799779"/>
    </source>
</evidence>
<dbReference type="OrthoDB" id="10688288at2759"/>
<evidence type="ECO:0000256" key="1">
    <source>
        <dbReference type="SAM" id="MobiDB-lite"/>
    </source>
</evidence>
<dbReference type="Proteomes" id="UP000799779">
    <property type="component" value="Unassembled WGS sequence"/>
</dbReference>
<accession>A0A6A5WXX7</accession>
<organism evidence="2 3">
    <name type="scientific">Amniculicola lignicola CBS 123094</name>
    <dbReference type="NCBI Taxonomy" id="1392246"/>
    <lineage>
        <taxon>Eukaryota</taxon>
        <taxon>Fungi</taxon>
        <taxon>Dikarya</taxon>
        <taxon>Ascomycota</taxon>
        <taxon>Pezizomycotina</taxon>
        <taxon>Dothideomycetes</taxon>
        <taxon>Pleosporomycetidae</taxon>
        <taxon>Pleosporales</taxon>
        <taxon>Amniculicolaceae</taxon>
        <taxon>Amniculicola</taxon>
    </lineage>
</organism>
<keyword evidence="3" id="KW-1185">Reference proteome</keyword>
<dbReference type="AlphaFoldDB" id="A0A6A5WXX7"/>
<gene>
    <name evidence="2" type="ORF">P154DRAFT_559781</name>
</gene>
<name>A0A6A5WXX7_9PLEO</name>
<proteinExistence type="predicted"/>
<sequence length="547" mass="60576">MEGDTSKSSAYVTPTASSVTSTQGPTSESLKFLIDLGWPKEHTPCIVDLVEQIGLREVIHLFRHIVTVSNEICTELPDNPVISGKTSAHALEGLKSKTNPRIKRPASPTSAPRLEQKKRRKRVKLCPCDFASPTAFPGIASAAKHVENMHTTSVKACTWSLDNAIHNLLFSPQWPFATALQSIQGQETGMPPTLSWKATDETRSLLEDIQRLGGRLVNRTGELVEFSYLDRKDQGNVAKLVQSAYKLAVKHLPYKASYAGTQDTPAPLPQNQVSITVSQAPSNFPLTPQKHMGLIHAPAAEGPYLEHLHQPRPYEYDSYRFSAILSNRTKMDAHEDAGYSSAQKADPATQQASNGNGNRVVVPFVENFDHIASDPHQFGTPLPSLRQSQITYEPNINQAHTQQHNGLLGNQSFQSDNQFDFPAGRDIGYTQRTEFQPAETFIHQSPHHSFVTSHSQQMMGQSAECPDARESVMLSSQSHPRHQDPIYSTLSSNQIGYNSALVELNAVTQFDINQATLNPIHQRPPLITNEAVPNYAEPQIWPPIPLW</sequence>
<evidence type="ECO:0000313" key="2">
    <source>
        <dbReference type="EMBL" id="KAF2005609.1"/>
    </source>
</evidence>
<feature type="region of interest" description="Disordered" evidence="1">
    <location>
        <begin position="97"/>
        <end position="120"/>
    </location>
</feature>
<reference evidence="2" key="1">
    <citation type="journal article" date="2020" name="Stud. Mycol.">
        <title>101 Dothideomycetes genomes: a test case for predicting lifestyles and emergence of pathogens.</title>
        <authorList>
            <person name="Haridas S."/>
            <person name="Albert R."/>
            <person name="Binder M."/>
            <person name="Bloem J."/>
            <person name="Labutti K."/>
            <person name="Salamov A."/>
            <person name="Andreopoulos B."/>
            <person name="Baker S."/>
            <person name="Barry K."/>
            <person name="Bills G."/>
            <person name="Bluhm B."/>
            <person name="Cannon C."/>
            <person name="Castanera R."/>
            <person name="Culley D."/>
            <person name="Daum C."/>
            <person name="Ezra D."/>
            <person name="Gonzalez J."/>
            <person name="Henrissat B."/>
            <person name="Kuo A."/>
            <person name="Liang C."/>
            <person name="Lipzen A."/>
            <person name="Lutzoni F."/>
            <person name="Magnuson J."/>
            <person name="Mondo S."/>
            <person name="Nolan M."/>
            <person name="Ohm R."/>
            <person name="Pangilinan J."/>
            <person name="Park H.-J."/>
            <person name="Ramirez L."/>
            <person name="Alfaro M."/>
            <person name="Sun H."/>
            <person name="Tritt A."/>
            <person name="Yoshinaga Y."/>
            <person name="Zwiers L.-H."/>
            <person name="Turgeon B."/>
            <person name="Goodwin S."/>
            <person name="Spatafora J."/>
            <person name="Crous P."/>
            <person name="Grigoriev I."/>
        </authorList>
    </citation>
    <scope>NUCLEOTIDE SEQUENCE</scope>
    <source>
        <strain evidence="2">CBS 123094</strain>
    </source>
</reference>
<feature type="region of interest" description="Disordered" evidence="1">
    <location>
        <begin position="335"/>
        <end position="357"/>
    </location>
</feature>
<feature type="region of interest" description="Disordered" evidence="1">
    <location>
        <begin position="1"/>
        <end position="25"/>
    </location>
</feature>
<protein>
    <submittedName>
        <fullName evidence="2">Uncharacterized protein</fullName>
    </submittedName>
</protein>